<reference evidence="1 2" key="1">
    <citation type="submission" date="2021-10" db="EMBL/GenBank/DDBJ databases">
        <title>Lutispora strain m25 sp. nov., a thermophilic, non-spore-forming bacterium isolated from a lab-scale methanogenic bioreactor digesting anaerobic sludge.</title>
        <authorList>
            <person name="El Houari A."/>
            <person name="Mcdonald J."/>
        </authorList>
    </citation>
    <scope>NUCLEOTIDE SEQUENCE [LARGE SCALE GENOMIC DNA]</scope>
    <source>
        <strain evidence="2">m25</strain>
    </source>
</reference>
<sequence length="85" mass="9594">MLNLCREALDLLNDLPEMQSSEEVRITKRFIEEQAKVDAETGKLIAKPKKEISSGSLQSAYDEDATYRIKGDVRQSGYVLELSET</sequence>
<dbReference type="Proteomes" id="UP001651880">
    <property type="component" value="Unassembled WGS sequence"/>
</dbReference>
<evidence type="ECO:0000313" key="1">
    <source>
        <dbReference type="EMBL" id="MCQ1531282.1"/>
    </source>
</evidence>
<dbReference type="EMBL" id="JAJEKE010000020">
    <property type="protein sequence ID" value="MCQ1531282.1"/>
    <property type="molecule type" value="Genomic_DNA"/>
</dbReference>
<dbReference type="RefSeq" id="WP_255228809.1">
    <property type="nucleotide sequence ID" value="NZ_JAJEKE010000020.1"/>
</dbReference>
<keyword evidence="2" id="KW-1185">Reference proteome</keyword>
<gene>
    <name evidence="1" type="ORF">LJD61_17285</name>
</gene>
<accession>A0ABT1NJ19</accession>
<protein>
    <submittedName>
        <fullName evidence="1">Uncharacterized protein</fullName>
    </submittedName>
</protein>
<proteinExistence type="predicted"/>
<evidence type="ECO:0000313" key="2">
    <source>
        <dbReference type="Proteomes" id="UP001651880"/>
    </source>
</evidence>
<name>A0ABT1NJ19_9FIRM</name>
<comment type="caution">
    <text evidence="1">The sequence shown here is derived from an EMBL/GenBank/DDBJ whole genome shotgun (WGS) entry which is preliminary data.</text>
</comment>
<organism evidence="1 2">
    <name type="scientific">Lutispora saccharofermentans</name>
    <dbReference type="NCBI Taxonomy" id="3024236"/>
    <lineage>
        <taxon>Bacteria</taxon>
        <taxon>Bacillati</taxon>
        <taxon>Bacillota</taxon>
        <taxon>Clostridia</taxon>
        <taxon>Lutisporales</taxon>
        <taxon>Lutisporaceae</taxon>
        <taxon>Lutispora</taxon>
    </lineage>
</organism>